<organism evidence="3">
    <name type="scientific">Nippostrongylus brasiliensis</name>
    <name type="common">Rat hookworm</name>
    <dbReference type="NCBI Taxonomy" id="27835"/>
    <lineage>
        <taxon>Eukaryota</taxon>
        <taxon>Metazoa</taxon>
        <taxon>Ecdysozoa</taxon>
        <taxon>Nematoda</taxon>
        <taxon>Chromadorea</taxon>
        <taxon>Rhabditida</taxon>
        <taxon>Rhabditina</taxon>
        <taxon>Rhabditomorpha</taxon>
        <taxon>Strongyloidea</taxon>
        <taxon>Heligmosomidae</taxon>
        <taxon>Nippostrongylus</taxon>
    </lineage>
</organism>
<gene>
    <name evidence="1" type="ORF">NBR_LOCUS4890</name>
</gene>
<name>A0A0N4XQT7_NIPBR</name>
<sequence length="61" mass="7312">MHWPVSKFERVAIRLFASIKSTTVFTVESMCTKKERASLKRMRFMAIRWQAFGSQLVRRQF</sequence>
<evidence type="ECO:0000313" key="2">
    <source>
        <dbReference type="Proteomes" id="UP000271162"/>
    </source>
</evidence>
<dbReference type="EMBL" id="UYSL01010217">
    <property type="protein sequence ID" value="VDL68479.1"/>
    <property type="molecule type" value="Genomic_DNA"/>
</dbReference>
<evidence type="ECO:0000313" key="1">
    <source>
        <dbReference type="EMBL" id="VDL68479.1"/>
    </source>
</evidence>
<dbReference type="Proteomes" id="UP000271162">
    <property type="component" value="Unassembled WGS sequence"/>
</dbReference>
<evidence type="ECO:0000313" key="3">
    <source>
        <dbReference type="WBParaSite" id="NBR_0000488901-mRNA-1"/>
    </source>
</evidence>
<dbReference type="AlphaFoldDB" id="A0A0N4XQT7"/>
<reference evidence="1 2" key="2">
    <citation type="submission" date="2018-11" db="EMBL/GenBank/DDBJ databases">
        <authorList>
            <consortium name="Pathogen Informatics"/>
        </authorList>
    </citation>
    <scope>NUCLEOTIDE SEQUENCE [LARGE SCALE GENOMIC DNA]</scope>
</reference>
<reference evidence="3" key="1">
    <citation type="submission" date="2017-02" db="UniProtKB">
        <authorList>
            <consortium name="WormBaseParasite"/>
        </authorList>
    </citation>
    <scope>IDENTIFICATION</scope>
</reference>
<protein>
    <submittedName>
        <fullName evidence="1 3">Uncharacterized protein</fullName>
    </submittedName>
</protein>
<accession>A0A0N4XQT7</accession>
<keyword evidence="2" id="KW-1185">Reference proteome</keyword>
<dbReference type="WBParaSite" id="NBR_0000488901-mRNA-1">
    <property type="protein sequence ID" value="NBR_0000488901-mRNA-1"/>
    <property type="gene ID" value="NBR_0000488901"/>
</dbReference>
<proteinExistence type="predicted"/>